<dbReference type="Proteomes" id="UP000886689">
    <property type="component" value="Unassembled WGS sequence"/>
</dbReference>
<dbReference type="InterPro" id="IPR029063">
    <property type="entry name" value="SAM-dependent_MTases_sf"/>
</dbReference>
<protein>
    <recommendedName>
        <fullName evidence="3">tRNA (guanine(46)-N(7))-methyltransferase</fullName>
        <ecNumber evidence="3">2.1.1.33</ecNumber>
    </recommendedName>
</protein>
<dbReference type="AlphaFoldDB" id="A0A9D7JZB4"/>
<evidence type="ECO:0000256" key="1">
    <source>
        <dbReference type="ARBA" id="ARBA00000142"/>
    </source>
</evidence>
<sequence>MYANSTVPHSAQTGIHDRLGELLDRHLREPFRKPVLDYNRAAFTQSMAAWAACGSERPLILDTGCGTGASSIGLALRHPDSFVIGVDQSSDRLATVKGELPANLYLVRVDLVDYWRLLRDAQIRLARHYLLYPNPWPKIGHLSRRWHGHAVFPVLPVLGGIIECRSNWQIYVEEFAFALGRVLGREVPWGSFVADEPVSPFERKYRDSGQALYRCVVDLDEQ</sequence>
<dbReference type="SUPFAM" id="SSF53335">
    <property type="entry name" value="S-adenosyl-L-methionine-dependent methyltransferases"/>
    <property type="match status" value="1"/>
</dbReference>
<comment type="catalytic activity">
    <reaction evidence="1">
        <text>guanosine(46) in tRNA + S-adenosyl-L-methionine = N(7)-methylguanosine(46) in tRNA + S-adenosyl-L-homocysteine</text>
        <dbReference type="Rhea" id="RHEA:42708"/>
        <dbReference type="Rhea" id="RHEA-COMP:10188"/>
        <dbReference type="Rhea" id="RHEA-COMP:10189"/>
        <dbReference type="ChEBI" id="CHEBI:57856"/>
        <dbReference type="ChEBI" id="CHEBI:59789"/>
        <dbReference type="ChEBI" id="CHEBI:74269"/>
        <dbReference type="ChEBI" id="CHEBI:74480"/>
        <dbReference type="EC" id="2.1.1.33"/>
    </reaction>
</comment>
<gene>
    <name evidence="8" type="ORF">IPL58_01650</name>
</gene>
<evidence type="ECO:0000313" key="9">
    <source>
        <dbReference type="Proteomes" id="UP000886689"/>
    </source>
</evidence>
<dbReference type="PANTHER" id="PTHR23417:SF14">
    <property type="entry name" value="PENTACOTRIPEPTIDE-REPEAT REGION OF PRORP DOMAIN-CONTAINING PROTEIN"/>
    <property type="match status" value="1"/>
</dbReference>
<keyword evidence="4 8" id="KW-0489">Methyltransferase</keyword>
<evidence type="ECO:0000256" key="4">
    <source>
        <dbReference type="ARBA" id="ARBA00022603"/>
    </source>
</evidence>
<evidence type="ECO:0000256" key="6">
    <source>
        <dbReference type="ARBA" id="ARBA00022691"/>
    </source>
</evidence>
<dbReference type="EC" id="2.1.1.33" evidence="3"/>
<organism evidence="8 9">
    <name type="scientific">Candidatus Proximibacter danicus</name>
    <dbReference type="NCBI Taxonomy" id="2954365"/>
    <lineage>
        <taxon>Bacteria</taxon>
        <taxon>Pseudomonadati</taxon>
        <taxon>Pseudomonadota</taxon>
        <taxon>Betaproteobacteria</taxon>
        <taxon>Candidatus Proximibacter</taxon>
    </lineage>
</organism>
<keyword evidence="7" id="KW-0819">tRNA processing</keyword>
<comment type="caution">
    <text evidence="8">The sequence shown here is derived from an EMBL/GenBank/DDBJ whole genome shotgun (WGS) entry which is preliminary data.</text>
</comment>
<dbReference type="EMBL" id="JADJUC010000001">
    <property type="protein sequence ID" value="MBK8522931.1"/>
    <property type="molecule type" value="Genomic_DNA"/>
</dbReference>
<dbReference type="PANTHER" id="PTHR23417">
    <property type="entry name" value="3-DEOXY-D-MANNO-OCTULOSONIC-ACID TRANSFERASE/TRNA GUANINE-N 7 - -METHYLTRANSFERASE"/>
    <property type="match status" value="1"/>
</dbReference>
<comment type="function">
    <text evidence="2">Catalyzes the formation of N(7)-methylguanine at position 46 (m7G46) in tRNA.</text>
</comment>
<evidence type="ECO:0000256" key="7">
    <source>
        <dbReference type="ARBA" id="ARBA00022694"/>
    </source>
</evidence>
<dbReference type="GO" id="GO:0008176">
    <property type="term" value="F:tRNA (guanine(46)-N7)-methyltransferase activity"/>
    <property type="evidence" value="ECO:0007669"/>
    <property type="project" value="UniProtKB-EC"/>
</dbReference>
<keyword evidence="5" id="KW-0808">Transferase</keyword>
<dbReference type="InterPro" id="IPR003358">
    <property type="entry name" value="tRNA_(Gua-N-7)_MeTrfase_Trmb"/>
</dbReference>
<reference evidence="8" key="1">
    <citation type="submission" date="2020-10" db="EMBL/GenBank/DDBJ databases">
        <title>Connecting structure to function with the recovery of over 1000 high-quality activated sludge metagenome-assembled genomes encoding full-length rRNA genes using long-read sequencing.</title>
        <authorList>
            <person name="Singleton C.M."/>
            <person name="Petriglieri F."/>
            <person name="Kristensen J.M."/>
            <person name="Kirkegaard R.H."/>
            <person name="Michaelsen T.Y."/>
            <person name="Andersen M.H."/>
            <person name="Karst S.M."/>
            <person name="Dueholm M.S."/>
            <person name="Nielsen P.H."/>
            <person name="Albertsen M."/>
        </authorList>
    </citation>
    <scope>NUCLEOTIDE SEQUENCE</scope>
    <source>
        <strain evidence="8">Hirt_18-Q3-R61-65_BATAC.395</strain>
    </source>
</reference>
<evidence type="ECO:0000256" key="5">
    <source>
        <dbReference type="ARBA" id="ARBA00022679"/>
    </source>
</evidence>
<evidence type="ECO:0000256" key="2">
    <source>
        <dbReference type="ARBA" id="ARBA00003015"/>
    </source>
</evidence>
<dbReference type="Gene3D" id="3.40.50.150">
    <property type="entry name" value="Vaccinia Virus protein VP39"/>
    <property type="match status" value="1"/>
</dbReference>
<proteinExistence type="predicted"/>
<dbReference type="GO" id="GO:0043527">
    <property type="term" value="C:tRNA methyltransferase complex"/>
    <property type="evidence" value="ECO:0007669"/>
    <property type="project" value="TreeGrafter"/>
</dbReference>
<dbReference type="Pfam" id="PF02390">
    <property type="entry name" value="Methyltransf_4"/>
    <property type="match status" value="1"/>
</dbReference>
<name>A0A9D7JZB4_9PROT</name>
<evidence type="ECO:0000256" key="3">
    <source>
        <dbReference type="ARBA" id="ARBA00011977"/>
    </source>
</evidence>
<keyword evidence="6" id="KW-0949">S-adenosyl-L-methionine</keyword>
<dbReference type="CDD" id="cd02440">
    <property type="entry name" value="AdoMet_MTases"/>
    <property type="match status" value="1"/>
</dbReference>
<evidence type="ECO:0000313" key="8">
    <source>
        <dbReference type="EMBL" id="MBK8522931.1"/>
    </source>
</evidence>
<dbReference type="PROSITE" id="PS51625">
    <property type="entry name" value="SAM_MT_TRMB"/>
    <property type="match status" value="1"/>
</dbReference>
<accession>A0A9D7JZB4</accession>